<dbReference type="SUPFAM" id="SSF52540">
    <property type="entry name" value="P-loop containing nucleoside triphosphate hydrolases"/>
    <property type="match status" value="1"/>
</dbReference>
<dbReference type="Pfam" id="PF01121">
    <property type="entry name" value="CoaE"/>
    <property type="match status" value="1"/>
</dbReference>
<sequence length="204" mass="23430">MMKVRFIGITGGVGSGKSELLRYIAKHYKCEIYLADEVAHLVKLPGTPCFHSLVELLGKEILDKDGQIDKTAMADRIFSDEKCLEQVNEIVHPAVKEFLLERYRQARENPDIELFFVEAALLVEGGYGQIVDELWYVYAAEDVRRERLRRARGYAPEKIEGIMNSQLSEEEFRGACDFVIDNSGSLEDSYRQINKKLEAFTWQE</sequence>
<keyword evidence="3 5" id="KW-0808">Transferase</keyword>
<evidence type="ECO:0000256" key="1">
    <source>
        <dbReference type="ARBA" id="ARBA00022741"/>
    </source>
</evidence>
<comment type="caution">
    <text evidence="5">The sequence shown here is derived from an EMBL/GenBank/DDBJ whole genome shotgun (WGS) entry which is preliminary data.</text>
</comment>
<dbReference type="InterPro" id="IPR027417">
    <property type="entry name" value="P-loop_NTPase"/>
</dbReference>
<dbReference type="PANTHER" id="PTHR10695">
    <property type="entry name" value="DEPHOSPHO-COA KINASE-RELATED"/>
    <property type="match status" value="1"/>
</dbReference>
<keyword evidence="2 3" id="KW-0067">ATP-binding</keyword>
<dbReference type="EC" id="2.7.1.24" evidence="3 4"/>
<dbReference type="PANTHER" id="PTHR10695:SF46">
    <property type="entry name" value="BIFUNCTIONAL COENZYME A SYNTHASE-RELATED"/>
    <property type="match status" value="1"/>
</dbReference>
<dbReference type="Gene3D" id="3.40.50.300">
    <property type="entry name" value="P-loop containing nucleotide triphosphate hydrolases"/>
    <property type="match status" value="1"/>
</dbReference>
<feature type="binding site" evidence="3">
    <location>
        <begin position="14"/>
        <end position="19"/>
    </location>
    <ligand>
        <name>ATP</name>
        <dbReference type="ChEBI" id="CHEBI:30616"/>
    </ligand>
</feature>
<proteinExistence type="inferred from homology"/>
<evidence type="ECO:0000313" key="6">
    <source>
        <dbReference type="Proteomes" id="UP000824265"/>
    </source>
</evidence>
<reference evidence="5" key="2">
    <citation type="submission" date="2021-04" db="EMBL/GenBank/DDBJ databases">
        <authorList>
            <person name="Gilroy R."/>
        </authorList>
    </citation>
    <scope>NUCLEOTIDE SEQUENCE</scope>
    <source>
        <strain evidence="5">CHK195-6426</strain>
    </source>
</reference>
<comment type="similarity">
    <text evidence="3">Belongs to the CoaE family.</text>
</comment>
<dbReference type="GO" id="GO:0005737">
    <property type="term" value="C:cytoplasm"/>
    <property type="evidence" value="ECO:0007669"/>
    <property type="project" value="UniProtKB-SubCell"/>
</dbReference>
<keyword evidence="3" id="KW-0963">Cytoplasm</keyword>
<gene>
    <name evidence="3 5" type="primary">coaE</name>
    <name evidence="5" type="ORF">H9742_03640</name>
</gene>
<dbReference type="AlphaFoldDB" id="A0A9D1R337"/>
<keyword evidence="3" id="KW-0173">Coenzyme A biosynthesis</keyword>
<evidence type="ECO:0000256" key="4">
    <source>
        <dbReference type="NCBIfam" id="TIGR00152"/>
    </source>
</evidence>
<name>A0A9D1R337_9FIRM</name>
<comment type="function">
    <text evidence="3">Catalyzes the phosphorylation of the 3'-hydroxyl group of dephosphocoenzyme A to form coenzyme A.</text>
</comment>
<protein>
    <recommendedName>
        <fullName evidence="3 4">Dephospho-CoA kinase</fullName>
        <ecNumber evidence="3 4">2.7.1.24</ecNumber>
    </recommendedName>
    <alternativeName>
        <fullName evidence="3">Dephosphocoenzyme A kinase</fullName>
    </alternativeName>
</protein>
<comment type="catalytic activity">
    <reaction evidence="3">
        <text>3'-dephospho-CoA + ATP = ADP + CoA + H(+)</text>
        <dbReference type="Rhea" id="RHEA:18245"/>
        <dbReference type="ChEBI" id="CHEBI:15378"/>
        <dbReference type="ChEBI" id="CHEBI:30616"/>
        <dbReference type="ChEBI" id="CHEBI:57287"/>
        <dbReference type="ChEBI" id="CHEBI:57328"/>
        <dbReference type="ChEBI" id="CHEBI:456216"/>
        <dbReference type="EC" id="2.7.1.24"/>
    </reaction>
</comment>
<dbReference type="InterPro" id="IPR001977">
    <property type="entry name" value="Depp_CoAkinase"/>
</dbReference>
<dbReference type="EMBL" id="DXGH01000019">
    <property type="protein sequence ID" value="HIW80613.1"/>
    <property type="molecule type" value="Genomic_DNA"/>
</dbReference>
<dbReference type="PROSITE" id="PS51219">
    <property type="entry name" value="DPCK"/>
    <property type="match status" value="1"/>
</dbReference>
<dbReference type="Proteomes" id="UP000824265">
    <property type="component" value="Unassembled WGS sequence"/>
</dbReference>
<comment type="pathway">
    <text evidence="3">Cofactor biosynthesis; coenzyme A biosynthesis; CoA from (R)-pantothenate: step 5/5.</text>
</comment>
<evidence type="ECO:0000313" key="5">
    <source>
        <dbReference type="EMBL" id="HIW80613.1"/>
    </source>
</evidence>
<comment type="subcellular location">
    <subcellularLocation>
        <location evidence="3">Cytoplasm</location>
    </subcellularLocation>
</comment>
<dbReference type="HAMAP" id="MF_00376">
    <property type="entry name" value="Dephospho_CoA_kinase"/>
    <property type="match status" value="1"/>
</dbReference>
<keyword evidence="3 5" id="KW-0418">Kinase</keyword>
<dbReference type="GO" id="GO:0004140">
    <property type="term" value="F:dephospho-CoA kinase activity"/>
    <property type="evidence" value="ECO:0007669"/>
    <property type="project" value="UniProtKB-UniRule"/>
</dbReference>
<dbReference type="NCBIfam" id="TIGR00152">
    <property type="entry name" value="dephospho-CoA kinase"/>
    <property type="match status" value="1"/>
</dbReference>
<dbReference type="GO" id="GO:0005524">
    <property type="term" value="F:ATP binding"/>
    <property type="evidence" value="ECO:0007669"/>
    <property type="project" value="UniProtKB-UniRule"/>
</dbReference>
<organism evidence="5 6">
    <name type="scientific">Candidatus Acetatifactor stercoripullorum</name>
    <dbReference type="NCBI Taxonomy" id="2838414"/>
    <lineage>
        <taxon>Bacteria</taxon>
        <taxon>Bacillati</taxon>
        <taxon>Bacillota</taxon>
        <taxon>Clostridia</taxon>
        <taxon>Lachnospirales</taxon>
        <taxon>Lachnospiraceae</taxon>
        <taxon>Acetatifactor</taxon>
    </lineage>
</organism>
<dbReference type="GO" id="GO:0015937">
    <property type="term" value="P:coenzyme A biosynthetic process"/>
    <property type="evidence" value="ECO:0007669"/>
    <property type="project" value="UniProtKB-UniRule"/>
</dbReference>
<evidence type="ECO:0000256" key="2">
    <source>
        <dbReference type="ARBA" id="ARBA00022840"/>
    </source>
</evidence>
<accession>A0A9D1R337</accession>
<reference evidence="5" key="1">
    <citation type="journal article" date="2021" name="PeerJ">
        <title>Extensive microbial diversity within the chicken gut microbiome revealed by metagenomics and culture.</title>
        <authorList>
            <person name="Gilroy R."/>
            <person name="Ravi A."/>
            <person name="Getino M."/>
            <person name="Pursley I."/>
            <person name="Horton D.L."/>
            <person name="Alikhan N.F."/>
            <person name="Baker D."/>
            <person name="Gharbi K."/>
            <person name="Hall N."/>
            <person name="Watson M."/>
            <person name="Adriaenssens E.M."/>
            <person name="Foster-Nyarko E."/>
            <person name="Jarju S."/>
            <person name="Secka A."/>
            <person name="Antonio M."/>
            <person name="Oren A."/>
            <person name="Chaudhuri R.R."/>
            <person name="La Ragione R."/>
            <person name="Hildebrand F."/>
            <person name="Pallen M.J."/>
        </authorList>
    </citation>
    <scope>NUCLEOTIDE SEQUENCE</scope>
    <source>
        <strain evidence="5">CHK195-6426</strain>
    </source>
</reference>
<keyword evidence="1 3" id="KW-0547">Nucleotide-binding</keyword>
<dbReference type="CDD" id="cd02022">
    <property type="entry name" value="DPCK"/>
    <property type="match status" value="1"/>
</dbReference>
<evidence type="ECO:0000256" key="3">
    <source>
        <dbReference type="HAMAP-Rule" id="MF_00376"/>
    </source>
</evidence>